<protein>
    <submittedName>
        <fullName evidence="6">Uncharacterized protein</fullName>
    </submittedName>
</protein>
<dbReference type="GO" id="GO:0005634">
    <property type="term" value="C:nucleus"/>
    <property type="evidence" value="ECO:0007669"/>
    <property type="project" value="TreeGrafter"/>
</dbReference>
<keyword evidence="2" id="KW-0343">GTPase activation</keyword>
<accession>A0A1D2A506</accession>
<gene>
    <name evidence="6" type="ORF">g.92166</name>
</gene>
<feature type="region of interest" description="Disordered" evidence="5">
    <location>
        <begin position="128"/>
        <end position="152"/>
    </location>
</feature>
<feature type="compositionally biased region" description="Low complexity" evidence="5">
    <location>
        <begin position="730"/>
        <end position="755"/>
    </location>
</feature>
<dbReference type="InterPro" id="IPR032675">
    <property type="entry name" value="LRR_dom_sf"/>
</dbReference>
<feature type="compositionally biased region" description="Polar residues" evidence="5">
    <location>
        <begin position="128"/>
        <end position="138"/>
    </location>
</feature>
<reference evidence="6" key="1">
    <citation type="submission" date="2015-08" db="EMBL/GenBank/DDBJ databases">
        <authorList>
            <person name="Babu N.S."/>
            <person name="Beckwith C.J."/>
            <person name="Beseler K.G."/>
            <person name="Brison A."/>
            <person name="Carone J.V."/>
            <person name="Caskin T.P."/>
            <person name="Diamond M."/>
            <person name="Durham M.E."/>
            <person name="Foxe J.M."/>
            <person name="Go M."/>
            <person name="Henderson B.A."/>
            <person name="Jones I.B."/>
            <person name="McGettigan J.A."/>
            <person name="Micheletti S.J."/>
            <person name="Nasrallah M.E."/>
            <person name="Ortiz D."/>
            <person name="Piller C.R."/>
            <person name="Privatt S.R."/>
            <person name="Schneider S.L."/>
            <person name="Sharp S."/>
            <person name="Smith T.C."/>
            <person name="Stanton J.D."/>
            <person name="Ullery H.E."/>
            <person name="Wilson R.J."/>
            <person name="Serrano M.G."/>
            <person name="Buck G."/>
            <person name="Lee V."/>
            <person name="Wang Y."/>
            <person name="Carvalho R."/>
            <person name="Voegtly L."/>
            <person name="Shi R."/>
            <person name="Duckworth R."/>
            <person name="Johnson A."/>
            <person name="Loviza R."/>
            <person name="Walstead R."/>
            <person name="Shah Z."/>
            <person name="Kiflezghi M."/>
            <person name="Wade K."/>
            <person name="Ball S.L."/>
            <person name="Bradley K.W."/>
            <person name="Asai D.J."/>
            <person name="Bowman C.A."/>
            <person name="Russell D.A."/>
            <person name="Pope W.H."/>
            <person name="Jacobs-Sera D."/>
            <person name="Hendrix R.W."/>
            <person name="Hatfull G.F."/>
        </authorList>
    </citation>
    <scope>NUCLEOTIDE SEQUENCE</scope>
</reference>
<dbReference type="GO" id="GO:0031267">
    <property type="term" value="F:small GTPase binding"/>
    <property type="evidence" value="ECO:0007669"/>
    <property type="project" value="TreeGrafter"/>
</dbReference>
<evidence type="ECO:0000256" key="2">
    <source>
        <dbReference type="ARBA" id="ARBA00022468"/>
    </source>
</evidence>
<dbReference type="PANTHER" id="PTHR24113:SF12">
    <property type="entry name" value="RAN GTPASE-ACTIVATING PROTEIN 1"/>
    <property type="match status" value="1"/>
</dbReference>
<dbReference type="AlphaFoldDB" id="A0A1D2A506"/>
<dbReference type="GO" id="GO:0006913">
    <property type="term" value="P:nucleocytoplasmic transport"/>
    <property type="evidence" value="ECO:0007669"/>
    <property type="project" value="TreeGrafter"/>
</dbReference>
<dbReference type="EMBL" id="GDKF01004394">
    <property type="protein sequence ID" value="JAT74228.1"/>
    <property type="molecule type" value="Transcribed_RNA"/>
</dbReference>
<organism evidence="6">
    <name type="scientific">Auxenochlorella protothecoides</name>
    <name type="common">Green microalga</name>
    <name type="synonym">Chlorella protothecoides</name>
    <dbReference type="NCBI Taxonomy" id="3075"/>
    <lineage>
        <taxon>Eukaryota</taxon>
        <taxon>Viridiplantae</taxon>
        <taxon>Chlorophyta</taxon>
        <taxon>core chlorophytes</taxon>
        <taxon>Trebouxiophyceae</taxon>
        <taxon>Chlorellales</taxon>
        <taxon>Chlorellaceae</taxon>
        <taxon>Auxenochlorella</taxon>
    </lineage>
</organism>
<name>A0A1D2A506_AUXPR</name>
<keyword evidence="4" id="KW-0677">Repeat</keyword>
<dbReference type="GO" id="GO:0005930">
    <property type="term" value="C:axoneme"/>
    <property type="evidence" value="ECO:0007669"/>
    <property type="project" value="UniProtKB-SubCell"/>
</dbReference>
<evidence type="ECO:0000256" key="3">
    <source>
        <dbReference type="ARBA" id="ARBA00022614"/>
    </source>
</evidence>
<evidence type="ECO:0000256" key="1">
    <source>
        <dbReference type="ARBA" id="ARBA00004430"/>
    </source>
</evidence>
<dbReference type="GO" id="GO:0048471">
    <property type="term" value="C:perinuclear region of cytoplasm"/>
    <property type="evidence" value="ECO:0007669"/>
    <property type="project" value="TreeGrafter"/>
</dbReference>
<dbReference type="GO" id="GO:0005096">
    <property type="term" value="F:GTPase activator activity"/>
    <property type="evidence" value="ECO:0007669"/>
    <property type="project" value="UniProtKB-KW"/>
</dbReference>
<comment type="subcellular location">
    <subcellularLocation>
        <location evidence="1">Cytoplasm</location>
        <location evidence="1">Cytoskeleton</location>
        <location evidence="1">Cilium axoneme</location>
    </subcellularLocation>
</comment>
<evidence type="ECO:0000313" key="6">
    <source>
        <dbReference type="EMBL" id="JAT74228.1"/>
    </source>
</evidence>
<evidence type="ECO:0000256" key="4">
    <source>
        <dbReference type="ARBA" id="ARBA00022737"/>
    </source>
</evidence>
<dbReference type="Pfam" id="PF13516">
    <property type="entry name" value="LRR_6"/>
    <property type="match status" value="1"/>
</dbReference>
<dbReference type="GO" id="GO:0005829">
    <property type="term" value="C:cytosol"/>
    <property type="evidence" value="ECO:0007669"/>
    <property type="project" value="TreeGrafter"/>
</dbReference>
<keyword evidence="3" id="KW-0433">Leucine-rich repeat</keyword>
<feature type="region of interest" description="Disordered" evidence="5">
    <location>
        <begin position="714"/>
        <end position="755"/>
    </location>
</feature>
<evidence type="ECO:0000256" key="5">
    <source>
        <dbReference type="SAM" id="MobiDB-lite"/>
    </source>
</evidence>
<sequence>MGELEAVLAPLQGRAPFPADAALSYTGPVPRRALQALVAELTDHPRLRCLALQGCGLDDAGADLLSRVVAFNPTLERLDLRGNAIGAQGAQLLANALRTYNVGTLRALCLEGNPCITQAPELFPGGQTELSAQASSTPRAEKGHAMSAPSPLRPLDAKVERRMLSLEHGIEEAAEQLSSVLTWRERFDVASGQMAAVLEMLQTDTEAMRTRLELVESASPEAQQAVAALASQVMPQLQALGDALCALRDDLAGSVVASLQASVDARLTAHGESTRVETAALASDLAGARATAGRAEMGAAAAAAEAARAAAGLQAVNATLRTLRSDVAAASRVAGDAYRAAFEAAAGVRGAGRGEGPEGAAPEPAAASAEALVESLALQVEESLEGVESRWRGALADLAGDWRAELDSCLVAANRDVAALQVELALASETAAAGVREAAAAAAAAASGAAGAAAEAKSAAETARRAVDATEAGERSAAALAERVDALAARVGAGAAGLAGCHAALASAEEREAARESRERERGAGRAAVLTALEAGVRRLGADVSTLTSEHLSLAQAVEEIEGRLVQSCQAEARSLVPEPAAGIAPRLPALPIAESLQQGPASHPLGALSSRTLSGVEDPRPRPGLEGGSCEVECLRAGLAINTRETTQLAAIVRLQAATIARLEARLDALAGPARRDAVAAECPASATGRDATQDAQAAARDAHAAIGDACATTGVRSQGPGRRGPSGGLQLDLASLGPAPGEEAAPAAGPGPSPSLATLCSAFKQAASRPQAALQLHTPRVKSAGEVDVQLASHPLGGGKEGGSAYIQAVYALTPRRAAAAAAAAKPAAH</sequence>
<dbReference type="SUPFAM" id="SSF52047">
    <property type="entry name" value="RNI-like"/>
    <property type="match status" value="1"/>
</dbReference>
<dbReference type="InterPro" id="IPR027038">
    <property type="entry name" value="RanGap"/>
</dbReference>
<dbReference type="SMART" id="SM00368">
    <property type="entry name" value="LRR_RI"/>
    <property type="match status" value="2"/>
</dbReference>
<dbReference type="InterPro" id="IPR001611">
    <property type="entry name" value="Leu-rich_rpt"/>
</dbReference>
<dbReference type="Gene3D" id="3.80.10.10">
    <property type="entry name" value="Ribonuclease Inhibitor"/>
    <property type="match status" value="1"/>
</dbReference>
<proteinExistence type="predicted"/>
<feature type="region of interest" description="Disordered" evidence="5">
    <location>
        <begin position="599"/>
        <end position="627"/>
    </location>
</feature>
<dbReference type="PANTHER" id="PTHR24113">
    <property type="entry name" value="RAN GTPASE-ACTIVATING PROTEIN 1"/>
    <property type="match status" value="1"/>
</dbReference>